<dbReference type="Proteomes" id="UP000663671">
    <property type="component" value="Chromosome 1"/>
</dbReference>
<evidence type="ECO:0000313" key="2">
    <source>
        <dbReference type="EMBL" id="QSS65024.1"/>
    </source>
</evidence>
<dbReference type="AlphaFoldDB" id="A0A8A1MK70"/>
<evidence type="ECO:0000256" key="1">
    <source>
        <dbReference type="SAM" id="Phobius"/>
    </source>
</evidence>
<gene>
    <name evidence="2" type="ORF">I7I51_02102</name>
</gene>
<dbReference type="VEuPathDB" id="FungiDB:I7I51_02102"/>
<evidence type="ECO:0000313" key="3">
    <source>
        <dbReference type="Proteomes" id="UP000663671"/>
    </source>
</evidence>
<name>A0A8A1MK70_AJECA</name>
<proteinExistence type="predicted"/>
<keyword evidence="1" id="KW-0812">Transmembrane</keyword>
<protein>
    <submittedName>
        <fullName evidence="2">Uncharacterized protein</fullName>
    </submittedName>
</protein>
<keyword evidence="1" id="KW-0472">Membrane</keyword>
<organism evidence="2 3">
    <name type="scientific">Ajellomyces capsulatus</name>
    <name type="common">Darling's disease fungus</name>
    <name type="synonym">Histoplasma capsulatum</name>
    <dbReference type="NCBI Taxonomy" id="5037"/>
    <lineage>
        <taxon>Eukaryota</taxon>
        <taxon>Fungi</taxon>
        <taxon>Dikarya</taxon>
        <taxon>Ascomycota</taxon>
        <taxon>Pezizomycotina</taxon>
        <taxon>Eurotiomycetes</taxon>
        <taxon>Eurotiomycetidae</taxon>
        <taxon>Onygenales</taxon>
        <taxon>Ajellomycetaceae</taxon>
        <taxon>Histoplasma</taxon>
    </lineage>
</organism>
<keyword evidence="1" id="KW-1133">Transmembrane helix</keyword>
<dbReference type="EMBL" id="CP069114">
    <property type="protein sequence ID" value="QSS65024.1"/>
    <property type="molecule type" value="Genomic_DNA"/>
</dbReference>
<feature type="transmembrane region" description="Helical" evidence="1">
    <location>
        <begin position="48"/>
        <end position="67"/>
    </location>
</feature>
<reference evidence="2" key="1">
    <citation type="submission" date="2021-01" db="EMBL/GenBank/DDBJ databases">
        <title>Chromosome-level genome assembly of a human fungal pathogen reveals clustering of transcriptionally co-regulated genes.</title>
        <authorList>
            <person name="Voorhies M."/>
            <person name="Cohen S."/>
            <person name="Shea T.P."/>
            <person name="Petrus S."/>
            <person name="Munoz J.F."/>
            <person name="Poplawski S."/>
            <person name="Goldman W.E."/>
            <person name="Michael T."/>
            <person name="Cuomo C.A."/>
            <person name="Sil A."/>
            <person name="Beyhan S."/>
        </authorList>
    </citation>
    <scope>NUCLEOTIDE SEQUENCE</scope>
    <source>
        <strain evidence="2">WU24</strain>
    </source>
</reference>
<sequence>MPGSQPLLARKKPRRASPHVQVKGRVAVWASHGSHHEDLSVPYEAQAVINPLIAHELGALLIIILILSANANSKRREEWGGVVLPRIDYQQSMEIKNWTEFVHAEVALGITDHLAPNSDPESPG</sequence>
<accession>A0A8A1MK70</accession>